<reference evidence="3" key="1">
    <citation type="submission" date="2020-05" db="EMBL/GenBank/DDBJ databases">
        <title>Phylogenomic resolution of chytrid fungi.</title>
        <authorList>
            <person name="Stajich J.E."/>
            <person name="Amses K."/>
            <person name="Simmons R."/>
            <person name="Seto K."/>
            <person name="Myers J."/>
            <person name="Bonds A."/>
            <person name="Quandt C.A."/>
            <person name="Barry K."/>
            <person name="Liu P."/>
            <person name="Grigoriev I."/>
            <person name="Longcore J.E."/>
            <person name="James T.Y."/>
        </authorList>
    </citation>
    <scope>NUCLEOTIDE SEQUENCE</scope>
    <source>
        <strain evidence="3">JEL0513</strain>
    </source>
</reference>
<gene>
    <name evidence="3" type="ORF">HK100_012890</name>
</gene>
<sequence length="102" mass="11258">ETEISSIQDIIASSWALPVITEAGPKDTTGSSSNAGNTGNSEDNCQSLQQMLTQLEKTLVDTKTKIEEQSGEQTKRQQKFEFQLKLLGSKRANYNEYSSGRL</sequence>
<evidence type="ECO:0000256" key="1">
    <source>
        <dbReference type="SAM" id="Coils"/>
    </source>
</evidence>
<name>A0AAD5XFX5_9FUNG</name>
<evidence type="ECO:0000256" key="2">
    <source>
        <dbReference type="SAM" id="MobiDB-lite"/>
    </source>
</evidence>
<accession>A0AAD5XFX5</accession>
<feature type="region of interest" description="Disordered" evidence="2">
    <location>
        <begin position="22"/>
        <end position="44"/>
    </location>
</feature>
<proteinExistence type="predicted"/>
<keyword evidence="1" id="KW-0175">Coiled coil</keyword>
<dbReference type="Proteomes" id="UP001211907">
    <property type="component" value="Unassembled WGS sequence"/>
</dbReference>
<feature type="coiled-coil region" evidence="1">
    <location>
        <begin position="45"/>
        <end position="72"/>
    </location>
</feature>
<protein>
    <submittedName>
        <fullName evidence="3">Uncharacterized protein</fullName>
    </submittedName>
</protein>
<evidence type="ECO:0000313" key="3">
    <source>
        <dbReference type="EMBL" id="KAJ3120215.1"/>
    </source>
</evidence>
<dbReference type="AlphaFoldDB" id="A0AAD5XFX5"/>
<feature type="compositionally biased region" description="Low complexity" evidence="2">
    <location>
        <begin position="28"/>
        <end position="41"/>
    </location>
</feature>
<dbReference type="EMBL" id="JADGJH010000982">
    <property type="protein sequence ID" value="KAJ3120215.1"/>
    <property type="molecule type" value="Genomic_DNA"/>
</dbReference>
<comment type="caution">
    <text evidence="3">The sequence shown here is derived from an EMBL/GenBank/DDBJ whole genome shotgun (WGS) entry which is preliminary data.</text>
</comment>
<feature type="non-terminal residue" evidence="3">
    <location>
        <position position="1"/>
    </location>
</feature>
<keyword evidence="4" id="KW-1185">Reference proteome</keyword>
<organism evidence="3 4">
    <name type="scientific">Physocladia obscura</name>
    <dbReference type="NCBI Taxonomy" id="109957"/>
    <lineage>
        <taxon>Eukaryota</taxon>
        <taxon>Fungi</taxon>
        <taxon>Fungi incertae sedis</taxon>
        <taxon>Chytridiomycota</taxon>
        <taxon>Chytridiomycota incertae sedis</taxon>
        <taxon>Chytridiomycetes</taxon>
        <taxon>Chytridiales</taxon>
        <taxon>Chytriomycetaceae</taxon>
        <taxon>Physocladia</taxon>
    </lineage>
</organism>
<evidence type="ECO:0000313" key="4">
    <source>
        <dbReference type="Proteomes" id="UP001211907"/>
    </source>
</evidence>